<dbReference type="Proteomes" id="UP001596086">
    <property type="component" value="Unassembled WGS sequence"/>
</dbReference>
<dbReference type="EMBL" id="JBHSMZ010000010">
    <property type="protein sequence ID" value="MFC5550050.1"/>
    <property type="molecule type" value="Genomic_DNA"/>
</dbReference>
<evidence type="ECO:0000313" key="1">
    <source>
        <dbReference type="EMBL" id="MFC5550050.1"/>
    </source>
</evidence>
<name>A0ABW0S2V1_9BURK</name>
<organism evidence="1 2">
    <name type="scientific">Massilia aerilata</name>
    <dbReference type="NCBI Taxonomy" id="453817"/>
    <lineage>
        <taxon>Bacteria</taxon>
        <taxon>Pseudomonadati</taxon>
        <taxon>Pseudomonadota</taxon>
        <taxon>Betaproteobacteria</taxon>
        <taxon>Burkholderiales</taxon>
        <taxon>Oxalobacteraceae</taxon>
        <taxon>Telluria group</taxon>
        <taxon>Massilia</taxon>
    </lineage>
</organism>
<proteinExistence type="predicted"/>
<comment type="caution">
    <text evidence="1">The sequence shown here is derived from an EMBL/GenBank/DDBJ whole genome shotgun (WGS) entry which is preliminary data.</text>
</comment>
<reference evidence="2" key="1">
    <citation type="journal article" date="2019" name="Int. J. Syst. Evol. Microbiol.">
        <title>The Global Catalogue of Microorganisms (GCM) 10K type strain sequencing project: providing services to taxonomists for standard genome sequencing and annotation.</title>
        <authorList>
            <consortium name="The Broad Institute Genomics Platform"/>
            <consortium name="The Broad Institute Genome Sequencing Center for Infectious Disease"/>
            <person name="Wu L."/>
            <person name="Ma J."/>
        </authorList>
    </citation>
    <scope>NUCLEOTIDE SEQUENCE [LARGE SCALE GENOMIC DNA]</scope>
    <source>
        <strain evidence="2">CGMCC 4.5798</strain>
    </source>
</reference>
<evidence type="ECO:0000313" key="2">
    <source>
        <dbReference type="Proteomes" id="UP001596086"/>
    </source>
</evidence>
<sequence length="56" mass="6085">MPPIPQAISLDDCSAACDKVIIQTYEGDLETMNLRLTATIVASMAELRARASAFRD</sequence>
<protein>
    <submittedName>
        <fullName evidence="1">Uncharacterized protein</fullName>
    </submittedName>
</protein>
<gene>
    <name evidence="1" type="ORF">ACFPO9_16170</name>
</gene>
<accession>A0ABW0S2V1</accession>
<keyword evidence="2" id="KW-1185">Reference proteome</keyword>
<dbReference type="RefSeq" id="WP_379772138.1">
    <property type="nucleotide sequence ID" value="NZ_JBHSMZ010000010.1"/>
</dbReference>